<protein>
    <submittedName>
        <fullName evidence="1">Uncharacterized protein</fullName>
    </submittedName>
</protein>
<dbReference type="EMBL" id="FBVY01000031">
    <property type="protein sequence ID" value="CUW96824.1"/>
    <property type="molecule type" value="Genomic_DNA"/>
</dbReference>
<dbReference type="RefSeq" id="WP_072495396.1">
    <property type="nucleotide sequence ID" value="NZ_LT009719.1"/>
</dbReference>
<evidence type="ECO:0000313" key="2">
    <source>
        <dbReference type="Proteomes" id="UP000191933"/>
    </source>
</evidence>
<proteinExistence type="predicted"/>
<evidence type="ECO:0000313" key="1">
    <source>
        <dbReference type="EMBL" id="CUW96824.1"/>
    </source>
</evidence>
<dbReference type="InterPro" id="IPR010982">
    <property type="entry name" value="Lambda_DNA-bd_dom_sf"/>
</dbReference>
<dbReference type="Gene3D" id="1.10.260.40">
    <property type="entry name" value="lambda repressor-like DNA-binding domains"/>
    <property type="match status" value="1"/>
</dbReference>
<name>A0A9W5B3Y5_9HYPH</name>
<gene>
    <name evidence="1" type="ORF">AGR2A_Lc20009</name>
</gene>
<accession>A0A9W5B3Y5</accession>
<dbReference type="GO" id="GO:0003677">
    <property type="term" value="F:DNA binding"/>
    <property type="evidence" value="ECO:0007669"/>
    <property type="project" value="InterPro"/>
</dbReference>
<keyword evidence="2" id="KW-1185">Reference proteome</keyword>
<comment type="caution">
    <text evidence="1">The sequence shown here is derived from an EMBL/GenBank/DDBJ whole genome shotgun (WGS) entry which is preliminary data.</text>
</comment>
<dbReference type="AlphaFoldDB" id="A0A9W5B3Y5"/>
<dbReference type="Proteomes" id="UP000191933">
    <property type="component" value="Unassembled WGS sequence"/>
</dbReference>
<organism evidence="1 2">
    <name type="scientific">Agrobacterium genomosp. 2 str. CFBP 5494</name>
    <dbReference type="NCBI Taxonomy" id="1183436"/>
    <lineage>
        <taxon>Bacteria</taxon>
        <taxon>Pseudomonadati</taxon>
        <taxon>Pseudomonadota</taxon>
        <taxon>Alphaproteobacteria</taxon>
        <taxon>Hyphomicrobiales</taxon>
        <taxon>Rhizobiaceae</taxon>
        <taxon>Rhizobium/Agrobacterium group</taxon>
        <taxon>Agrobacterium</taxon>
        <taxon>Agrobacterium tumefaciens complex</taxon>
    </lineage>
</organism>
<sequence>MNAFQVRAATAILEAGVRKVAMLAKVTLNTVSRVEQDEAGAQGAQPVTIEAINRDYEERGIVFFGEDPIPYGAPGVRLSK</sequence>
<reference evidence="1 2" key="1">
    <citation type="submission" date="2016-01" db="EMBL/GenBank/DDBJ databases">
        <authorList>
            <person name="Regsiter A."/>
            <person name="william w."/>
        </authorList>
    </citation>
    <scope>NUCLEOTIDE SEQUENCE [LARGE SCALE GENOMIC DNA]</scope>
    <source>
        <strain evidence="1 2">CFBP 5494</strain>
    </source>
</reference>